<accession>G5H6E2</accession>
<dbReference type="EMBL" id="ADLD01000004">
    <property type="protein sequence ID" value="EHB93236.1"/>
    <property type="molecule type" value="Genomic_DNA"/>
</dbReference>
<gene>
    <name evidence="1" type="ORF">HMPREF9450_00502</name>
</gene>
<protein>
    <recommendedName>
        <fullName evidence="3">N-acetyltransferase domain-containing protein</fullName>
    </recommendedName>
</protein>
<keyword evidence="2" id="KW-1185">Reference proteome</keyword>
<sequence>MEKYSLKEVTTRNDAREFLDFAKRLYRDEPNWICPLDQDIERRFDPKYNELLRNGEAIRWLALDTQGRTVGRIAAFYNPELAAAADGQPTGGCGFFESIDDQQVADLMFDAAKEWLAKKGMEAMDGPVNFGDRDQWWGLLTKGFEFTPLYTNPYNFEYYIRLFENYGFQNYFNQHTYLRELAEGLFPDNVYERVKRLQEEPRYSFEHMDKRKRSLQQYAEDFRTVYNKAWAKFTGVKPIERAHALALMNSLRPIIDQRLMYFAYYDGKPIGFYLMIPDLNGVIAPLKGHFGAWDKLRFLWRLKVSRKATRIFALIFGVIPEFQGKGIESGMIYNFEQQVNTPHLKRYKSLELAWIGDFNPLMMRMVETLVCAKKHKMHTTYRYLFDREKPFTRAPKMTVKKD</sequence>
<dbReference type="eggNOG" id="COG0456">
    <property type="taxonomic scope" value="Bacteria"/>
</dbReference>
<evidence type="ECO:0000313" key="2">
    <source>
        <dbReference type="Proteomes" id="UP000006008"/>
    </source>
</evidence>
<dbReference type="Proteomes" id="UP000006008">
    <property type="component" value="Unassembled WGS sequence"/>
</dbReference>
<dbReference type="Gene3D" id="3.40.630.30">
    <property type="match status" value="1"/>
</dbReference>
<evidence type="ECO:0008006" key="3">
    <source>
        <dbReference type="Google" id="ProtNLM"/>
    </source>
</evidence>
<evidence type="ECO:0000313" key="1">
    <source>
        <dbReference type="EMBL" id="EHB93236.1"/>
    </source>
</evidence>
<reference evidence="1 2" key="1">
    <citation type="submission" date="2011-08" db="EMBL/GenBank/DDBJ databases">
        <title>The Genome Sequence of Alistipes indistinctus YIT 12060.</title>
        <authorList>
            <consortium name="The Broad Institute Genome Sequencing Platform"/>
            <person name="Earl A."/>
            <person name="Ward D."/>
            <person name="Feldgarden M."/>
            <person name="Gevers D."/>
            <person name="Morotomi M."/>
            <person name="Young S.K."/>
            <person name="Zeng Q."/>
            <person name="Gargeya S."/>
            <person name="Fitzgerald M."/>
            <person name="Haas B."/>
            <person name="Abouelleil A."/>
            <person name="Alvarado L."/>
            <person name="Arachchi H.M."/>
            <person name="Berlin A."/>
            <person name="Brown A."/>
            <person name="Chapman S.B."/>
            <person name="Chen Z."/>
            <person name="Dunbar C."/>
            <person name="Freedman E."/>
            <person name="Gearin G."/>
            <person name="Gellesch M."/>
            <person name="Goldberg J."/>
            <person name="Griggs A."/>
            <person name="Gujja S."/>
            <person name="Heiman D."/>
            <person name="Howarth C."/>
            <person name="Larson L."/>
            <person name="Lui A."/>
            <person name="MacDonald P.J.P."/>
            <person name="Montmayeur A."/>
            <person name="Murphy C."/>
            <person name="Neiman D."/>
            <person name="Pearson M."/>
            <person name="Priest M."/>
            <person name="Roberts A."/>
            <person name="Saif S."/>
            <person name="Shea T."/>
            <person name="Shenoy N."/>
            <person name="Sisk P."/>
            <person name="Stolte C."/>
            <person name="Sykes S."/>
            <person name="Wortman J."/>
            <person name="Nusbaum C."/>
            <person name="Birren B."/>
        </authorList>
    </citation>
    <scope>NUCLEOTIDE SEQUENCE [LARGE SCALE GENOMIC DNA]</scope>
    <source>
        <strain evidence="1 2">YIT 12060</strain>
    </source>
</reference>
<dbReference type="GeneID" id="92816921"/>
<organism evidence="1 2">
    <name type="scientific">Alistipes indistinctus YIT 12060</name>
    <dbReference type="NCBI Taxonomy" id="742725"/>
    <lineage>
        <taxon>Bacteria</taxon>
        <taxon>Pseudomonadati</taxon>
        <taxon>Bacteroidota</taxon>
        <taxon>Bacteroidia</taxon>
        <taxon>Bacteroidales</taxon>
        <taxon>Rikenellaceae</taxon>
        <taxon>Alistipes</taxon>
    </lineage>
</organism>
<proteinExistence type="predicted"/>
<dbReference type="PANTHER" id="PTHR41368">
    <property type="entry name" value="PROTEIN YGHO"/>
    <property type="match status" value="1"/>
</dbReference>
<dbReference type="HOGENOM" id="CLU_053649_0_0_10"/>
<dbReference type="PATRIC" id="fig|742725.3.peg.550"/>
<dbReference type="PANTHER" id="PTHR41368:SF1">
    <property type="entry name" value="PROTEIN YGHO"/>
    <property type="match status" value="1"/>
</dbReference>
<dbReference type="InterPro" id="IPR039968">
    <property type="entry name" value="BcerS-like"/>
</dbReference>
<comment type="caution">
    <text evidence="1">The sequence shown here is derived from an EMBL/GenBank/DDBJ whole genome shotgun (WGS) entry which is preliminary data.</text>
</comment>
<dbReference type="SUPFAM" id="SSF55729">
    <property type="entry name" value="Acyl-CoA N-acyltransferases (Nat)"/>
    <property type="match status" value="1"/>
</dbReference>
<name>G5H6E2_9BACT</name>
<dbReference type="STRING" id="742725.HMPREF9450_00502"/>
<dbReference type="RefSeq" id="WP_009133308.1">
    <property type="nucleotide sequence ID" value="NZ_CP102250.1"/>
</dbReference>
<dbReference type="OrthoDB" id="9806005at2"/>
<dbReference type="AlphaFoldDB" id="G5H6E2"/>
<dbReference type="InterPro" id="IPR016181">
    <property type="entry name" value="Acyl_CoA_acyltransferase"/>
</dbReference>